<name>A0A450TYF1_9GAMM</name>
<protein>
    <submittedName>
        <fullName evidence="2">ADP-ribosyl-[dinitrogen reductase] hydrolase</fullName>
    </submittedName>
</protein>
<feature type="binding site" evidence="1">
    <location>
        <position position="68"/>
    </location>
    <ligand>
        <name>Mg(2+)</name>
        <dbReference type="ChEBI" id="CHEBI:18420"/>
        <label>1</label>
    </ligand>
</feature>
<comment type="cofactor">
    <cofactor evidence="1">
        <name>Mg(2+)</name>
        <dbReference type="ChEBI" id="CHEBI:18420"/>
    </cofactor>
    <text evidence="1">Binds 2 magnesium ions per subunit.</text>
</comment>
<dbReference type="PANTHER" id="PTHR16222">
    <property type="entry name" value="ADP-RIBOSYLGLYCOHYDROLASE"/>
    <property type="match status" value="1"/>
</dbReference>
<keyword evidence="1" id="KW-0460">Magnesium</keyword>
<dbReference type="SUPFAM" id="SSF101478">
    <property type="entry name" value="ADP-ribosylglycohydrolase"/>
    <property type="match status" value="1"/>
</dbReference>
<gene>
    <name evidence="2" type="ORF">BECKFW1821C_GA0114237_106315</name>
</gene>
<dbReference type="InterPro" id="IPR050792">
    <property type="entry name" value="ADP-ribosylglycohydrolase"/>
</dbReference>
<dbReference type="InterPro" id="IPR005502">
    <property type="entry name" value="Ribosyl_crysJ1"/>
</dbReference>
<feature type="binding site" evidence="1">
    <location>
        <position position="253"/>
    </location>
    <ligand>
        <name>Mg(2+)</name>
        <dbReference type="ChEBI" id="CHEBI:18420"/>
        <label>1</label>
    </ligand>
</feature>
<proteinExistence type="predicted"/>
<dbReference type="InterPro" id="IPR036705">
    <property type="entry name" value="Ribosyl_crysJ1_sf"/>
</dbReference>
<feature type="binding site" evidence="1">
    <location>
        <position position="256"/>
    </location>
    <ligand>
        <name>Mg(2+)</name>
        <dbReference type="ChEBI" id="CHEBI:18420"/>
        <label>1</label>
    </ligand>
</feature>
<evidence type="ECO:0000256" key="1">
    <source>
        <dbReference type="PIRSR" id="PIRSR605502-1"/>
    </source>
</evidence>
<dbReference type="AlphaFoldDB" id="A0A450TYF1"/>
<dbReference type="GO" id="GO:0046872">
    <property type="term" value="F:metal ion binding"/>
    <property type="evidence" value="ECO:0007669"/>
    <property type="project" value="UniProtKB-KW"/>
</dbReference>
<keyword evidence="1" id="KW-0479">Metal-binding</keyword>
<dbReference type="EMBL" id="CAADFE010000063">
    <property type="protein sequence ID" value="VFJ74521.1"/>
    <property type="molecule type" value="Genomic_DNA"/>
</dbReference>
<dbReference type="Pfam" id="PF03747">
    <property type="entry name" value="ADP_ribosyl_GH"/>
    <property type="match status" value="1"/>
</dbReference>
<reference evidence="2" key="1">
    <citation type="submission" date="2019-02" db="EMBL/GenBank/DDBJ databases">
        <authorList>
            <person name="Gruber-Vodicka R. H."/>
            <person name="Seah K. B. B."/>
        </authorList>
    </citation>
    <scope>NUCLEOTIDE SEQUENCE</scope>
    <source>
        <strain evidence="2">BECK_BZ131</strain>
    </source>
</reference>
<dbReference type="GO" id="GO:0016787">
    <property type="term" value="F:hydrolase activity"/>
    <property type="evidence" value="ECO:0007669"/>
    <property type="project" value="UniProtKB-KW"/>
</dbReference>
<feature type="binding site" evidence="1">
    <location>
        <position position="255"/>
    </location>
    <ligand>
        <name>Mg(2+)</name>
        <dbReference type="ChEBI" id="CHEBI:18420"/>
        <label>1</label>
    </ligand>
</feature>
<dbReference type="InterPro" id="IPR013479">
    <property type="entry name" value="ADP-ribosyl_diN_reduct_hydro"/>
</dbReference>
<dbReference type="NCBIfam" id="TIGR02662">
    <property type="entry name" value="dinitro_DRAG"/>
    <property type="match status" value="1"/>
</dbReference>
<accession>A0A450TYF1</accession>
<dbReference type="PANTHER" id="PTHR16222:SF12">
    <property type="entry name" value="ADP-RIBOSYLGLYCOHYDROLASE-RELATED"/>
    <property type="match status" value="1"/>
</dbReference>
<organism evidence="2">
    <name type="scientific">Candidatus Kentrum sp. FW</name>
    <dbReference type="NCBI Taxonomy" id="2126338"/>
    <lineage>
        <taxon>Bacteria</taxon>
        <taxon>Pseudomonadati</taxon>
        <taxon>Pseudomonadota</taxon>
        <taxon>Gammaproteobacteria</taxon>
        <taxon>Candidatus Kentrum</taxon>
    </lineage>
</organism>
<dbReference type="Gene3D" id="1.10.4080.10">
    <property type="entry name" value="ADP-ribosylation/Crystallin J1"/>
    <property type="match status" value="1"/>
</dbReference>
<feature type="binding site" evidence="1">
    <location>
        <position position="67"/>
    </location>
    <ligand>
        <name>Mg(2+)</name>
        <dbReference type="ChEBI" id="CHEBI:18420"/>
        <label>1</label>
    </ligand>
</feature>
<keyword evidence="2" id="KW-0378">Hydrolase</keyword>
<sequence>MPVAMGNAGSDPVLTNRAIGAYLGLAVGDALGATTEFLTPREIREKYGIHKTIRGGGWLRLTAGQVTDDTGMSLALGQSILTSRGVDAMSVAHAFSEWMRTKPVDIGNTVRRGIVNFRMTGIPEVPVNKFTAGNGACMRSLPIALYGWNASTKDLIESSRIQSHVTHNAPIADAGTETIVKMVVLALRGESKESLRQCACNLVRDHEIYRHDRKRVENPSAWIVETLQAVFQAFFSHDNFEDMLVDVVNRGGDSDTTGAIVGMLSGAFYGLDAIPTQWTRRLDSGVEGRCQEQAVRLVALAGSGCFL</sequence>
<feature type="binding site" evidence="1">
    <location>
        <position position="69"/>
    </location>
    <ligand>
        <name>Mg(2+)</name>
        <dbReference type="ChEBI" id="CHEBI:18420"/>
        <label>1</label>
    </ligand>
</feature>
<evidence type="ECO:0000313" key="2">
    <source>
        <dbReference type="EMBL" id="VFJ74521.1"/>
    </source>
</evidence>